<evidence type="ECO:0000256" key="4">
    <source>
        <dbReference type="SAM" id="SignalP"/>
    </source>
</evidence>
<evidence type="ECO:0000313" key="6">
    <source>
        <dbReference type="EMBL" id="HCK24231.1"/>
    </source>
</evidence>
<dbReference type="Pfam" id="PF14905">
    <property type="entry name" value="OMP_b-brl_3"/>
    <property type="match status" value="1"/>
</dbReference>
<accession>A0A3D2SFT4</accession>
<feature type="domain" description="Outer membrane protein beta-barrel" evidence="5">
    <location>
        <begin position="378"/>
        <end position="771"/>
    </location>
</feature>
<evidence type="ECO:0000256" key="1">
    <source>
        <dbReference type="ARBA" id="ARBA00004442"/>
    </source>
</evidence>
<dbReference type="InterPro" id="IPR008969">
    <property type="entry name" value="CarboxyPept-like_regulatory"/>
</dbReference>
<protein>
    <recommendedName>
        <fullName evidence="5">Outer membrane protein beta-barrel domain-containing protein</fullName>
    </recommendedName>
</protein>
<keyword evidence="2" id="KW-0472">Membrane</keyword>
<evidence type="ECO:0000256" key="3">
    <source>
        <dbReference type="ARBA" id="ARBA00023237"/>
    </source>
</evidence>
<dbReference type="InterPro" id="IPR036942">
    <property type="entry name" value="Beta-barrel_TonB_sf"/>
</dbReference>
<reference evidence="6 7" key="1">
    <citation type="journal article" date="2018" name="Nat. Biotechnol.">
        <title>A standardized bacterial taxonomy based on genome phylogeny substantially revises the tree of life.</title>
        <authorList>
            <person name="Parks D.H."/>
            <person name="Chuvochina M."/>
            <person name="Waite D.W."/>
            <person name="Rinke C."/>
            <person name="Skarshewski A."/>
            <person name="Chaumeil P.A."/>
            <person name="Hugenholtz P."/>
        </authorList>
    </citation>
    <scope>NUCLEOTIDE SEQUENCE [LARGE SCALE GENOMIC DNA]</scope>
    <source>
        <strain evidence="6">UBA9667</strain>
    </source>
</reference>
<proteinExistence type="predicted"/>
<dbReference type="Pfam" id="PF13715">
    <property type="entry name" value="CarbopepD_reg_2"/>
    <property type="match status" value="1"/>
</dbReference>
<dbReference type="InterPro" id="IPR041700">
    <property type="entry name" value="OMP_b-brl_3"/>
</dbReference>
<keyword evidence="4" id="KW-0732">Signal</keyword>
<evidence type="ECO:0000256" key="2">
    <source>
        <dbReference type="ARBA" id="ARBA00023136"/>
    </source>
</evidence>
<dbReference type="GO" id="GO:0009279">
    <property type="term" value="C:cell outer membrane"/>
    <property type="evidence" value="ECO:0007669"/>
    <property type="project" value="UniProtKB-SubCell"/>
</dbReference>
<dbReference type="EMBL" id="DPVG01000199">
    <property type="protein sequence ID" value="HCK24231.1"/>
    <property type="molecule type" value="Genomic_DNA"/>
</dbReference>
<sequence length="800" mass="90187">MRKRIFLLLINFSLLVHAQVNNGHNLRGKVLDAERNEPVPYATIQISKDSVPINFVAGTISADNGEFHIKTTLEERCYLWISYVGKKTLRRMVKLNSSSAVNVGNLLLADDVNVLADVAITGVKPLVRVDADKLIYDVSNDQEAKISQALDVVQKLPFAVVDDGSIQINGASPTLFINGRQLKLSGTDIYKKLKGLKADNIDRIEIISSAKTKYDGSVGGPIMNVVLKKKEVGYSLGTDVSADLTGSSEVGADVTLSTKQFSISGHYSFMNGEGYKVREERSLENYTSTEKRFFNQNRRMHTELDLTNMAYLELAYEVDSMNSFSAYLDYYGARNNAMSQQSNVMLSVVGEQVFSYQNREKNKSDWGNLHVGADYQHLFNTKSKILCSYLYLRSPDKRQDTFVLENMVNYQDSNYFDRVNAVNNEHAFQFDYSNNISSNQTLEAGLKYLYRDNGSDQENYYALNDENWRLHKLNSASQYEHILAVYSEYGYEKDSWQMVLGLRGERTFFRLKYGSPNDVVRNYYTLLPSLSLSYKLKNSNNLTLGYNSSLIRPGIGYLNPTVYRLDQGNILFGNDRLEAEVTHNLLLQFSKFAGNNQYAFSAGYSFCGNPIQSYSGVNKEGVYYTTYVNAGYLRAALVSFYMKLPLASFARLVLNASGSYSALRSSEEANDGVAGNISSNLFINLPCNFSLSVAGLFKLPDITLQGKSFNFYSCKMRLSKSFLDDNLAVSLNLDNVFWDYKKYKLREENKFYRRKTDLHCRAMNIGLSLSYSFGKSASTKSVHKGIEEETVKGARMEGGN</sequence>
<gene>
    <name evidence="6" type="ORF">DHW31_05480</name>
</gene>
<comment type="subcellular location">
    <subcellularLocation>
        <location evidence="1">Cell outer membrane</location>
    </subcellularLocation>
</comment>
<evidence type="ECO:0000259" key="5">
    <source>
        <dbReference type="Pfam" id="PF14905"/>
    </source>
</evidence>
<feature type="signal peptide" evidence="4">
    <location>
        <begin position="1"/>
        <end position="18"/>
    </location>
</feature>
<dbReference type="Gene3D" id="2.40.170.20">
    <property type="entry name" value="TonB-dependent receptor, beta-barrel domain"/>
    <property type="match status" value="1"/>
</dbReference>
<comment type="caution">
    <text evidence="6">The sequence shown here is derived from an EMBL/GenBank/DDBJ whole genome shotgun (WGS) entry which is preliminary data.</text>
</comment>
<name>A0A3D2SFT4_9BACE</name>
<keyword evidence="3" id="KW-0998">Cell outer membrane</keyword>
<dbReference type="AlphaFoldDB" id="A0A3D2SFT4"/>
<dbReference type="Proteomes" id="UP000263098">
    <property type="component" value="Unassembled WGS sequence"/>
</dbReference>
<organism evidence="6 7">
    <name type="scientific">Bacteroides graminisolvens</name>
    <dbReference type="NCBI Taxonomy" id="477666"/>
    <lineage>
        <taxon>Bacteria</taxon>
        <taxon>Pseudomonadati</taxon>
        <taxon>Bacteroidota</taxon>
        <taxon>Bacteroidia</taxon>
        <taxon>Bacteroidales</taxon>
        <taxon>Bacteroidaceae</taxon>
        <taxon>Bacteroides</taxon>
    </lineage>
</organism>
<dbReference type="SUPFAM" id="SSF49464">
    <property type="entry name" value="Carboxypeptidase regulatory domain-like"/>
    <property type="match status" value="1"/>
</dbReference>
<feature type="chain" id="PRO_5017542288" description="Outer membrane protein beta-barrel domain-containing protein" evidence="4">
    <location>
        <begin position="19"/>
        <end position="800"/>
    </location>
</feature>
<evidence type="ECO:0000313" key="7">
    <source>
        <dbReference type="Proteomes" id="UP000263098"/>
    </source>
</evidence>
<dbReference type="SUPFAM" id="SSF56935">
    <property type="entry name" value="Porins"/>
    <property type="match status" value="1"/>
</dbReference>